<evidence type="ECO:0000313" key="2">
    <source>
        <dbReference type="EMBL" id="AFI85337.1"/>
    </source>
</evidence>
<gene>
    <name evidence="2" type="ordered locus">Q7A_2538</name>
</gene>
<dbReference type="EMBL" id="CP003390">
    <property type="protein sequence ID" value="AFI85337.1"/>
    <property type="molecule type" value="Genomic_DNA"/>
</dbReference>
<feature type="region of interest" description="Disordered" evidence="1">
    <location>
        <begin position="1"/>
        <end position="26"/>
    </location>
</feature>
<dbReference type="AlphaFoldDB" id="I1XLR8"/>
<organism evidence="2 3">
    <name type="scientific">Methylophaga nitratireducenticrescens</name>
    <dbReference type="NCBI Taxonomy" id="754476"/>
    <lineage>
        <taxon>Bacteria</taxon>
        <taxon>Pseudomonadati</taxon>
        <taxon>Pseudomonadota</taxon>
        <taxon>Gammaproteobacteria</taxon>
        <taxon>Thiotrichales</taxon>
        <taxon>Piscirickettsiaceae</taxon>
        <taxon>Methylophaga</taxon>
    </lineage>
</organism>
<keyword evidence="3" id="KW-1185">Reference proteome</keyword>
<evidence type="ECO:0000313" key="3">
    <source>
        <dbReference type="Proteomes" id="UP000009144"/>
    </source>
</evidence>
<evidence type="ECO:0000256" key="1">
    <source>
        <dbReference type="SAM" id="MobiDB-lite"/>
    </source>
</evidence>
<proteinExistence type="predicted"/>
<sequence length="45" mass="5142">MNRENKNTGSVFGRRQAPEGLSPWMGSVKVGQCTNYFFRVAFFII</sequence>
<reference evidence="2 3" key="1">
    <citation type="journal article" date="2012" name="J. Bacteriol.">
        <title>Complete genome sequences of Methylophaga sp. strain JAM1 and Methylophaga sp. strain JAM7.</title>
        <authorList>
            <person name="Villeneuve C."/>
            <person name="Martineau C."/>
            <person name="Mauffrey F."/>
            <person name="Villemur R."/>
        </authorList>
    </citation>
    <scope>NUCLEOTIDE SEQUENCE [LARGE SCALE GENOMIC DNA]</scope>
    <source>
        <strain evidence="2 3">JAM1</strain>
    </source>
</reference>
<dbReference type="PATRIC" id="fig|754476.3.peg.2498"/>
<dbReference type="HOGENOM" id="CLU_3201924_0_0_6"/>
<dbReference type="Proteomes" id="UP000009144">
    <property type="component" value="Chromosome"/>
</dbReference>
<accession>I1XLR8</accession>
<protein>
    <submittedName>
        <fullName evidence="2">Uncharacterized protein</fullName>
    </submittedName>
</protein>
<name>I1XLR8_METNJ</name>
<reference evidence="2 3" key="2">
    <citation type="journal article" date="2013" name="Int. J. Syst. Evol. Microbiol.">
        <title>Methylophaga nitratireducenticrescens sp. nov. and Methylophaga frappieri sp. nov., isolated from the biofilm of the methanol-fed denitrification system treating the seawater at the Montreal Biodome.</title>
        <authorList>
            <person name="Villeneuve C."/>
            <person name="Martineau C."/>
            <person name="Mauffrey F."/>
            <person name="Villemur R."/>
        </authorList>
    </citation>
    <scope>NUCLEOTIDE SEQUENCE [LARGE SCALE GENOMIC DNA]</scope>
    <source>
        <strain evidence="2 3">JAM1</strain>
    </source>
</reference>